<accession>A0A314Z233</accession>
<dbReference type="InterPro" id="IPR001245">
    <property type="entry name" value="Ser-Thr/Tyr_kinase_cat_dom"/>
</dbReference>
<dbReference type="PANTHER" id="PTHR44329:SF62">
    <property type="entry name" value="PROTEIN KINASE DOMAIN-CONTAINING PROTEIN"/>
    <property type="match status" value="1"/>
</dbReference>
<dbReference type="PROSITE" id="PS50011">
    <property type="entry name" value="PROTEIN_KINASE_DOM"/>
    <property type="match status" value="1"/>
</dbReference>
<dbReference type="PROSITE" id="PS00107">
    <property type="entry name" value="PROTEIN_KINASE_ATP"/>
    <property type="match status" value="1"/>
</dbReference>
<dbReference type="PIRSF" id="PIRSF000654">
    <property type="entry name" value="Integrin-linked_kinase"/>
    <property type="match status" value="1"/>
</dbReference>
<dbReference type="Gene3D" id="1.10.510.10">
    <property type="entry name" value="Transferase(Phosphotransferase) domain 1"/>
    <property type="match status" value="1"/>
</dbReference>
<dbReference type="GO" id="GO:0004674">
    <property type="term" value="F:protein serine/threonine kinase activity"/>
    <property type="evidence" value="ECO:0007669"/>
    <property type="project" value="TreeGrafter"/>
</dbReference>
<dbReference type="GO" id="GO:0005524">
    <property type="term" value="F:ATP binding"/>
    <property type="evidence" value="ECO:0007669"/>
    <property type="project" value="UniProtKB-UniRule"/>
</dbReference>
<dbReference type="CDD" id="cd13999">
    <property type="entry name" value="STKc_MAP3K-like"/>
    <property type="match status" value="1"/>
</dbReference>
<dbReference type="SUPFAM" id="SSF56112">
    <property type="entry name" value="Protein kinase-like (PK-like)"/>
    <property type="match status" value="1"/>
</dbReference>
<dbReference type="EMBL" id="PJQY01000334">
    <property type="protein sequence ID" value="PQQ12743.1"/>
    <property type="molecule type" value="Genomic_DNA"/>
</dbReference>
<evidence type="ECO:0000256" key="4">
    <source>
        <dbReference type="ARBA" id="ARBA00022840"/>
    </source>
</evidence>
<dbReference type="STRING" id="2094558.A0A314Z233"/>
<dbReference type="Pfam" id="PF07714">
    <property type="entry name" value="PK_Tyr_Ser-Thr"/>
    <property type="match status" value="1"/>
</dbReference>
<keyword evidence="4 5" id="KW-0067">ATP-binding</keyword>
<dbReference type="Proteomes" id="UP000250321">
    <property type="component" value="Unassembled WGS sequence"/>
</dbReference>
<keyword evidence="3 7" id="KW-0418">Kinase</keyword>
<dbReference type="Gene3D" id="3.30.200.20">
    <property type="entry name" value="Phosphorylase Kinase, domain 1"/>
    <property type="match status" value="1"/>
</dbReference>
<dbReference type="FunFam" id="1.10.510.10:FF:002723">
    <property type="match status" value="1"/>
</dbReference>
<evidence type="ECO:0000256" key="3">
    <source>
        <dbReference type="ARBA" id="ARBA00022777"/>
    </source>
</evidence>
<dbReference type="AlphaFoldDB" id="A0A314Z233"/>
<dbReference type="OrthoDB" id="4062651at2759"/>
<comment type="caution">
    <text evidence="7">The sequence shown here is derived from an EMBL/GenBank/DDBJ whole genome shotgun (WGS) entry which is preliminary data.</text>
</comment>
<gene>
    <name evidence="7" type="ORF">Pyn_23302</name>
</gene>
<keyword evidence="2 5" id="KW-0547">Nucleotide-binding</keyword>
<evidence type="ECO:0000256" key="2">
    <source>
        <dbReference type="ARBA" id="ARBA00022741"/>
    </source>
</evidence>
<reference evidence="7 8" key="1">
    <citation type="submission" date="2018-02" db="EMBL/GenBank/DDBJ databases">
        <title>Draft genome of wild Prunus yedoensis var. nudiflora.</title>
        <authorList>
            <person name="Baek S."/>
            <person name="Kim J.-H."/>
            <person name="Choi K."/>
            <person name="Kim G.-B."/>
            <person name="Cho A."/>
            <person name="Jang H."/>
            <person name="Shin C.-H."/>
            <person name="Yu H.-J."/>
            <person name="Mun J.-H."/>
        </authorList>
    </citation>
    <scope>NUCLEOTIDE SEQUENCE [LARGE SCALE GENOMIC DNA]</scope>
    <source>
        <strain evidence="8">cv. Jeju island</strain>
        <tissue evidence="7">Leaf</tissue>
    </source>
</reference>
<dbReference type="PRINTS" id="PR00109">
    <property type="entry name" value="TYRKINASE"/>
</dbReference>
<evidence type="ECO:0000259" key="6">
    <source>
        <dbReference type="PROSITE" id="PS50011"/>
    </source>
</evidence>
<feature type="domain" description="Protein kinase" evidence="6">
    <location>
        <begin position="59"/>
        <end position="319"/>
    </location>
</feature>
<keyword evidence="1" id="KW-0808">Transferase</keyword>
<organism evidence="7 8">
    <name type="scientific">Prunus yedoensis var. nudiflora</name>
    <dbReference type="NCBI Taxonomy" id="2094558"/>
    <lineage>
        <taxon>Eukaryota</taxon>
        <taxon>Viridiplantae</taxon>
        <taxon>Streptophyta</taxon>
        <taxon>Embryophyta</taxon>
        <taxon>Tracheophyta</taxon>
        <taxon>Spermatophyta</taxon>
        <taxon>Magnoliopsida</taxon>
        <taxon>eudicotyledons</taxon>
        <taxon>Gunneridae</taxon>
        <taxon>Pentapetalae</taxon>
        <taxon>rosids</taxon>
        <taxon>fabids</taxon>
        <taxon>Rosales</taxon>
        <taxon>Rosaceae</taxon>
        <taxon>Amygdaloideae</taxon>
        <taxon>Amygdaleae</taxon>
        <taxon>Prunus</taxon>
    </lineage>
</organism>
<sequence length="339" mass="38548">MEDCIPLSSSQLSSKPLSDARSFSHEAICKILEARGGIDPVGLDSQLPCYEIEHTEVNMDEATLIGEGSYGEIYLVKWRGTEVAAKTIRSSIASNPTVKTIFLKELALWQKLRHPNIVQFLGVLRHTDRLIFLTEYLCNGSLHDILKRKGRLDLQTVVSYALDIARGMNYLHQHKPRPIIHRDLTPRNVLQDEAGRLKVTDFGLSKIAQQNDVSGYKMTGRTGSYRYMAPEVYRRESYGTSIDIFSFALIVHEMFLGGPPNLAEDPEKIADKRAYEDSRPPLFSYLYPEPIRTLLKECWHQNPDCRPTFEEIISQLELIQENFQNKERMGTCIGACAIL</sequence>
<dbReference type="InterPro" id="IPR000719">
    <property type="entry name" value="Prot_kinase_dom"/>
</dbReference>
<dbReference type="InterPro" id="IPR011009">
    <property type="entry name" value="Kinase-like_dom_sf"/>
</dbReference>
<dbReference type="FunFam" id="3.30.200.20:FF:000180">
    <property type="entry name" value="serine/threonine-protein kinase STY46-like"/>
    <property type="match status" value="1"/>
</dbReference>
<evidence type="ECO:0000313" key="8">
    <source>
        <dbReference type="Proteomes" id="UP000250321"/>
    </source>
</evidence>
<proteinExistence type="predicted"/>
<dbReference type="InterPro" id="IPR051681">
    <property type="entry name" value="Ser/Thr_Kinases-Pseudokinases"/>
</dbReference>
<evidence type="ECO:0000256" key="1">
    <source>
        <dbReference type="ARBA" id="ARBA00022679"/>
    </source>
</evidence>
<protein>
    <submittedName>
        <fullName evidence="7">Serine/threonine-protein kinase STY8</fullName>
    </submittedName>
</protein>
<evidence type="ECO:0000256" key="5">
    <source>
        <dbReference type="PROSITE-ProRule" id="PRU10141"/>
    </source>
</evidence>
<evidence type="ECO:0000313" key="7">
    <source>
        <dbReference type="EMBL" id="PQQ12743.1"/>
    </source>
</evidence>
<dbReference type="InterPro" id="IPR017441">
    <property type="entry name" value="Protein_kinase_ATP_BS"/>
</dbReference>
<keyword evidence="8" id="KW-1185">Reference proteome</keyword>
<feature type="binding site" evidence="5">
    <location>
        <position position="86"/>
    </location>
    <ligand>
        <name>ATP</name>
        <dbReference type="ChEBI" id="CHEBI:30616"/>
    </ligand>
</feature>
<name>A0A314Z233_PRUYE</name>
<dbReference type="PANTHER" id="PTHR44329">
    <property type="entry name" value="SERINE/THREONINE-PROTEIN KINASE TNNI3K-RELATED"/>
    <property type="match status" value="1"/>
</dbReference>